<evidence type="ECO:0000313" key="2">
    <source>
        <dbReference type="Proteomes" id="UP000191039"/>
    </source>
</evidence>
<name>A0A1T3WDD7_9MYCO</name>
<accession>A0A1T3WDD7</accession>
<gene>
    <name evidence="1" type="ORF">BV510_18445</name>
</gene>
<proteinExistence type="predicted"/>
<sequence length="85" mass="8935">RINGAYSSRLCAQYLAPIVKNRQMNFPPLGENLFVGQAARPNEITYSENRLRPDFVPPAIAEAPAAATTDPAAGLPGMLLPGAGG</sequence>
<protein>
    <submittedName>
        <fullName evidence="1">Mammalian cell entry protein</fullName>
    </submittedName>
</protein>
<reference evidence="1 2" key="1">
    <citation type="submission" date="2016-09" db="EMBL/GenBank/DDBJ databases">
        <title>genome sequences of unsequenced Mycobacteria.</title>
        <authorList>
            <person name="Greninger A.L."/>
            <person name="Jerome K.R."/>
            <person name="Mcnair B."/>
            <person name="Wallis C."/>
            <person name="Fang F."/>
        </authorList>
    </citation>
    <scope>NUCLEOTIDE SEQUENCE [LARGE SCALE GENOMIC DNA]</scope>
    <source>
        <strain evidence="1 2">BM1</strain>
    </source>
</reference>
<comment type="caution">
    <text evidence="1">The sequence shown here is derived from an EMBL/GenBank/DDBJ whole genome shotgun (WGS) entry which is preliminary data.</text>
</comment>
<dbReference type="AlphaFoldDB" id="A0A1T3WDD7"/>
<dbReference type="Proteomes" id="UP000191039">
    <property type="component" value="Unassembled WGS sequence"/>
</dbReference>
<dbReference type="EMBL" id="MIJD01000206">
    <property type="protein sequence ID" value="OPE52395.1"/>
    <property type="molecule type" value="Genomic_DNA"/>
</dbReference>
<evidence type="ECO:0000313" key="1">
    <source>
        <dbReference type="EMBL" id="OPE52395.1"/>
    </source>
</evidence>
<organism evidence="1 2">
    <name type="scientific">Mycolicibacterium diernhoferi</name>
    <dbReference type="NCBI Taxonomy" id="1801"/>
    <lineage>
        <taxon>Bacteria</taxon>
        <taxon>Bacillati</taxon>
        <taxon>Actinomycetota</taxon>
        <taxon>Actinomycetes</taxon>
        <taxon>Mycobacteriales</taxon>
        <taxon>Mycobacteriaceae</taxon>
        <taxon>Mycolicibacterium</taxon>
    </lineage>
</organism>
<feature type="non-terminal residue" evidence="1">
    <location>
        <position position="1"/>
    </location>
</feature>